<organism evidence="2 3">
    <name type="scientific">Symbiochloris irregularis</name>
    <dbReference type="NCBI Taxonomy" id="706552"/>
    <lineage>
        <taxon>Eukaryota</taxon>
        <taxon>Viridiplantae</taxon>
        <taxon>Chlorophyta</taxon>
        <taxon>core chlorophytes</taxon>
        <taxon>Trebouxiophyceae</taxon>
        <taxon>Trebouxiales</taxon>
        <taxon>Trebouxiaceae</taxon>
        <taxon>Symbiochloris</taxon>
    </lineage>
</organism>
<dbReference type="EMBL" id="JALJOQ010000008">
    <property type="protein sequence ID" value="KAK9812193.1"/>
    <property type="molecule type" value="Genomic_DNA"/>
</dbReference>
<keyword evidence="1" id="KW-0472">Membrane</keyword>
<dbReference type="InterPro" id="IPR032567">
    <property type="entry name" value="RTL1-rel"/>
</dbReference>
<keyword evidence="1" id="KW-0812">Transmembrane</keyword>
<proteinExistence type="predicted"/>
<sequence length="125" mass="13687">MDLVLGHEWLRGHKATLDIGLPPEREIAHPIPLVEGAHPPFKPVYRLSPAELKEVELAIKDLLAKGHIEPSSSPFGAPILFVPKKDGRLRMVPFLGHLVGSDGVQVLISLLTLLLIHVLLVTLIL</sequence>
<evidence type="ECO:0000313" key="2">
    <source>
        <dbReference type="EMBL" id="KAK9812193.1"/>
    </source>
</evidence>
<reference evidence="2 3" key="1">
    <citation type="journal article" date="2024" name="Nat. Commun.">
        <title>Phylogenomics reveals the evolutionary origins of lichenization in chlorophyte algae.</title>
        <authorList>
            <person name="Puginier C."/>
            <person name="Libourel C."/>
            <person name="Otte J."/>
            <person name="Skaloud P."/>
            <person name="Haon M."/>
            <person name="Grisel S."/>
            <person name="Petersen M."/>
            <person name="Berrin J.G."/>
            <person name="Delaux P.M."/>
            <person name="Dal Grande F."/>
            <person name="Keller J."/>
        </authorList>
    </citation>
    <scope>NUCLEOTIDE SEQUENCE [LARGE SCALE GENOMIC DNA]</scope>
    <source>
        <strain evidence="2 3">SAG 2036</strain>
    </source>
</reference>
<dbReference type="PANTHER" id="PTHR15503">
    <property type="entry name" value="LDOC1 RELATED"/>
    <property type="match status" value="1"/>
</dbReference>
<keyword evidence="1" id="KW-1133">Transmembrane helix</keyword>
<comment type="caution">
    <text evidence="2">The sequence shown here is derived from an EMBL/GenBank/DDBJ whole genome shotgun (WGS) entry which is preliminary data.</text>
</comment>
<dbReference type="PANTHER" id="PTHR15503:SF45">
    <property type="entry name" value="RNA-DIRECTED DNA POLYMERASE HOMOLOG"/>
    <property type="match status" value="1"/>
</dbReference>
<accession>A0AAW1PQC3</accession>
<evidence type="ECO:0000256" key="1">
    <source>
        <dbReference type="SAM" id="Phobius"/>
    </source>
</evidence>
<evidence type="ECO:0000313" key="3">
    <source>
        <dbReference type="Proteomes" id="UP001465755"/>
    </source>
</evidence>
<dbReference type="SUPFAM" id="SSF56672">
    <property type="entry name" value="DNA/RNA polymerases"/>
    <property type="match status" value="1"/>
</dbReference>
<dbReference type="Proteomes" id="UP001465755">
    <property type="component" value="Unassembled WGS sequence"/>
</dbReference>
<protein>
    <submittedName>
        <fullName evidence="2">Uncharacterized protein</fullName>
    </submittedName>
</protein>
<dbReference type="AlphaFoldDB" id="A0AAW1PQC3"/>
<dbReference type="Gene3D" id="3.10.10.10">
    <property type="entry name" value="HIV Type 1 Reverse Transcriptase, subunit A, domain 1"/>
    <property type="match status" value="1"/>
</dbReference>
<gene>
    <name evidence="2" type="ORF">WJX73_003491</name>
</gene>
<dbReference type="InterPro" id="IPR043502">
    <property type="entry name" value="DNA/RNA_pol_sf"/>
</dbReference>
<feature type="transmembrane region" description="Helical" evidence="1">
    <location>
        <begin position="104"/>
        <end position="124"/>
    </location>
</feature>
<name>A0AAW1PQC3_9CHLO</name>
<keyword evidence="3" id="KW-1185">Reference proteome</keyword>